<feature type="chain" id="PRO_5044795235" evidence="1">
    <location>
        <begin position="33"/>
        <end position="265"/>
    </location>
</feature>
<dbReference type="EMBL" id="JTHE03000106">
    <property type="protein sequence ID" value="MCM1984893.1"/>
    <property type="molecule type" value="Genomic_DNA"/>
</dbReference>
<proteinExistence type="predicted"/>
<dbReference type="Proteomes" id="UP000031561">
    <property type="component" value="Unassembled WGS sequence"/>
</dbReference>
<gene>
    <name evidence="2" type="ORF">QQ91_0018890</name>
</gene>
<keyword evidence="1" id="KW-0732">Signal</keyword>
<sequence>MPSPPRFSSVIPITLSLTGLISLMAAPLPASAYQVYLNGRQGGNPVSNLHNLTLDSNYDVGRTLDPTTWYVPAGTSNGREITPIPLSATLQTVVKAFDSQKLTLGLTIKNTTTLPSSNYIANILSFGFGITPNVTSVSLSQSENAVFDNAIVQTSKQQKFPGGFKQIDICIFSDGCSGGDVKTGLQAGQSDSFDLNIAGDFWDSSKGTNFVTLSDFPLKFQTTNGSFEPAGVPEPTTIIGTALALGFGVMSRKKLIKKQARTVSK</sequence>
<name>A0ABD4T8X2_9CYAN</name>
<reference evidence="2 3" key="1">
    <citation type="journal article" date="2015" name="Genome Announc.">
        <title>Draft Genome Sequence of Filamentous Marine Cyanobacterium Lyngbya confervoides Strain BDU141951.</title>
        <authorList>
            <person name="Chandrababunaidu M.M."/>
            <person name="Sen D."/>
            <person name="Tripathy S."/>
        </authorList>
    </citation>
    <scope>NUCLEOTIDE SEQUENCE [LARGE SCALE GENOMIC DNA]</scope>
    <source>
        <strain evidence="2 3">BDU141951</strain>
    </source>
</reference>
<evidence type="ECO:0000313" key="3">
    <source>
        <dbReference type="Proteomes" id="UP000031561"/>
    </source>
</evidence>
<dbReference type="NCBIfam" id="TIGR02595">
    <property type="entry name" value="PEP_CTERM"/>
    <property type="match status" value="1"/>
</dbReference>
<protein>
    <submittedName>
        <fullName evidence="2">Cistern family PEP-CTERM protein</fullName>
    </submittedName>
</protein>
<evidence type="ECO:0000256" key="1">
    <source>
        <dbReference type="SAM" id="SignalP"/>
    </source>
</evidence>
<dbReference type="AlphaFoldDB" id="A0ABD4T8X2"/>
<comment type="caution">
    <text evidence="2">The sequence shown here is derived from an EMBL/GenBank/DDBJ whole genome shotgun (WGS) entry which is preliminary data.</text>
</comment>
<accession>A0ABD4T8X2</accession>
<evidence type="ECO:0000313" key="2">
    <source>
        <dbReference type="EMBL" id="MCM1984893.1"/>
    </source>
</evidence>
<dbReference type="InterPro" id="IPR013424">
    <property type="entry name" value="Ice-binding_C"/>
</dbReference>
<feature type="signal peptide" evidence="1">
    <location>
        <begin position="1"/>
        <end position="32"/>
    </location>
</feature>
<keyword evidence="3" id="KW-1185">Reference proteome</keyword>
<dbReference type="InterPro" id="IPR026374">
    <property type="entry name" value="Cyano_PEP"/>
</dbReference>
<dbReference type="NCBIfam" id="TIGR04155">
    <property type="entry name" value="cyano_PEP"/>
    <property type="match status" value="1"/>
</dbReference>
<dbReference type="NCBIfam" id="NF033947">
    <property type="entry name" value="PEP-cistern"/>
    <property type="match status" value="1"/>
</dbReference>
<dbReference type="RefSeq" id="WP_166277371.1">
    <property type="nucleotide sequence ID" value="NZ_JTHE03000106.1"/>
</dbReference>
<organism evidence="2 3">
    <name type="scientific">Lyngbya confervoides BDU141951</name>
    <dbReference type="NCBI Taxonomy" id="1574623"/>
    <lineage>
        <taxon>Bacteria</taxon>
        <taxon>Bacillati</taxon>
        <taxon>Cyanobacteriota</taxon>
        <taxon>Cyanophyceae</taxon>
        <taxon>Oscillatoriophycideae</taxon>
        <taxon>Oscillatoriales</taxon>
        <taxon>Microcoleaceae</taxon>
        <taxon>Lyngbya</taxon>
    </lineage>
</organism>